<gene>
    <name evidence="1" type="ORF">N7458_002590</name>
</gene>
<dbReference type="AlphaFoldDB" id="A0AAD6CDD0"/>
<comment type="caution">
    <text evidence="1">The sequence shown here is derived from an EMBL/GenBank/DDBJ whole genome shotgun (WGS) entry which is preliminary data.</text>
</comment>
<evidence type="ECO:0000313" key="2">
    <source>
        <dbReference type="Proteomes" id="UP001213681"/>
    </source>
</evidence>
<sequence length="531" mass="60830">MSVSQHEQDYALESSPAPSEVVMLTEPPFIPISEDQLVNEVQRIYSDLVNVEKRCVEMVQQWRECKVELSSLLHCHQNLLEMYLDFFLTSQRLSGGTILKSVAEKYQMPTRVWGTGINSPLAALKAKRPQSLDYVWTFIYIAYSSLTSLLENVSVFRETWMDFLGDLAQFGMDFKESEMDCKVWAGIARDWYSQVSDQSPKIGRIQYRLAMIAWPDFLKQLFLLMKALITVFPFPDARDGIEWLFTHFEKKGIVYAIPPGEFITLRNRFLALLQRDTRLLLTEQQVVHIVSCNIASVLQYGEPDAVIALSWFKRHGETNFKEAHNVALELMSGQKRCSIEAGTAINPQIAYQESSLAFHTLSVLLDQVDNPTVFPSIHISLSFVWCLALHPPAMQQLERYIPWMRITHYLNSLVKPDTVISIFGRSSFPLTDGSIKYLPEDFLIRGQSWSQLYHPDDFFNDAPPEHDRRIIENQYTATLRLYRCLWLGGRIATVIKLLLDRGADVNAWGGEYGSALQVASSQGHQEAVRRN</sequence>
<reference evidence="1" key="1">
    <citation type="submission" date="2022-12" db="EMBL/GenBank/DDBJ databases">
        <authorList>
            <person name="Petersen C."/>
        </authorList>
    </citation>
    <scope>NUCLEOTIDE SEQUENCE</scope>
    <source>
        <strain evidence="1">IBT 16125</strain>
    </source>
</reference>
<dbReference type="GO" id="GO:0005697">
    <property type="term" value="C:telomerase holoenzyme complex"/>
    <property type="evidence" value="ECO:0007669"/>
    <property type="project" value="TreeGrafter"/>
</dbReference>
<evidence type="ECO:0000313" key="1">
    <source>
        <dbReference type="EMBL" id="KAJ5461038.1"/>
    </source>
</evidence>
<name>A0AAD6CDD0_9EURO</name>
<dbReference type="GO" id="GO:0000184">
    <property type="term" value="P:nuclear-transcribed mRNA catabolic process, nonsense-mediated decay"/>
    <property type="evidence" value="ECO:0007669"/>
    <property type="project" value="TreeGrafter"/>
</dbReference>
<dbReference type="EMBL" id="JAPVEA010000002">
    <property type="protein sequence ID" value="KAJ5461038.1"/>
    <property type="molecule type" value="Genomic_DNA"/>
</dbReference>
<dbReference type="Gene3D" id="1.25.40.10">
    <property type="entry name" value="Tetratricopeptide repeat domain"/>
    <property type="match status" value="1"/>
</dbReference>
<dbReference type="InterPro" id="IPR045153">
    <property type="entry name" value="Est1/Ebs1-like"/>
</dbReference>
<dbReference type="PANTHER" id="PTHR15696:SF0">
    <property type="entry name" value="TELOMERASE-BINDING PROTEIN EST1A"/>
    <property type="match status" value="1"/>
</dbReference>
<organism evidence="1 2">
    <name type="scientific">Penicillium daleae</name>
    <dbReference type="NCBI Taxonomy" id="63821"/>
    <lineage>
        <taxon>Eukaryota</taxon>
        <taxon>Fungi</taxon>
        <taxon>Dikarya</taxon>
        <taxon>Ascomycota</taxon>
        <taxon>Pezizomycotina</taxon>
        <taxon>Eurotiomycetes</taxon>
        <taxon>Eurotiomycetidae</taxon>
        <taxon>Eurotiales</taxon>
        <taxon>Aspergillaceae</taxon>
        <taxon>Penicillium</taxon>
    </lineage>
</organism>
<evidence type="ECO:0008006" key="3">
    <source>
        <dbReference type="Google" id="ProtNLM"/>
    </source>
</evidence>
<keyword evidence="2" id="KW-1185">Reference proteome</keyword>
<dbReference type="Proteomes" id="UP001213681">
    <property type="component" value="Unassembled WGS sequence"/>
</dbReference>
<dbReference type="GO" id="GO:0070034">
    <property type="term" value="F:telomerase RNA binding"/>
    <property type="evidence" value="ECO:0007669"/>
    <property type="project" value="TreeGrafter"/>
</dbReference>
<dbReference type="PANTHER" id="PTHR15696">
    <property type="entry name" value="SMG-7 SUPPRESSOR WITH MORPHOLOGICAL EFFECT ON GENITALIA PROTEIN 7"/>
    <property type="match status" value="1"/>
</dbReference>
<proteinExistence type="predicted"/>
<dbReference type="InterPro" id="IPR011990">
    <property type="entry name" value="TPR-like_helical_dom_sf"/>
</dbReference>
<dbReference type="SUPFAM" id="SSF48452">
    <property type="entry name" value="TPR-like"/>
    <property type="match status" value="1"/>
</dbReference>
<dbReference type="GeneID" id="81596216"/>
<dbReference type="InterPro" id="IPR036770">
    <property type="entry name" value="Ankyrin_rpt-contain_sf"/>
</dbReference>
<dbReference type="GO" id="GO:0042162">
    <property type="term" value="F:telomeric DNA binding"/>
    <property type="evidence" value="ECO:0007669"/>
    <property type="project" value="TreeGrafter"/>
</dbReference>
<dbReference type="Gene3D" id="1.25.40.20">
    <property type="entry name" value="Ankyrin repeat-containing domain"/>
    <property type="match status" value="1"/>
</dbReference>
<reference evidence="1" key="2">
    <citation type="journal article" date="2023" name="IMA Fungus">
        <title>Comparative genomic study of the Penicillium genus elucidates a diverse pangenome and 15 lateral gene transfer events.</title>
        <authorList>
            <person name="Petersen C."/>
            <person name="Sorensen T."/>
            <person name="Nielsen M.R."/>
            <person name="Sondergaard T.E."/>
            <person name="Sorensen J.L."/>
            <person name="Fitzpatrick D.A."/>
            <person name="Frisvad J.C."/>
            <person name="Nielsen K.L."/>
        </authorList>
    </citation>
    <scope>NUCLEOTIDE SEQUENCE</scope>
    <source>
        <strain evidence="1">IBT 16125</strain>
    </source>
</reference>
<dbReference type="RefSeq" id="XP_056770080.1">
    <property type="nucleotide sequence ID" value="XM_056905973.1"/>
</dbReference>
<protein>
    <recommendedName>
        <fullName evidence="3">DNA/RNA-binding domain-containing protein</fullName>
    </recommendedName>
</protein>
<accession>A0AAD6CDD0</accession>